<dbReference type="InParanoid" id="A0A674HW12"/>
<reference evidence="7" key="1">
    <citation type="submission" date="2025-08" db="UniProtKB">
        <authorList>
            <consortium name="Ensembl"/>
        </authorList>
    </citation>
    <scope>IDENTIFICATION</scope>
</reference>
<dbReference type="Pfam" id="PF01284">
    <property type="entry name" value="MARVEL"/>
    <property type="match status" value="1"/>
</dbReference>
<proteinExistence type="predicted"/>
<evidence type="ECO:0000256" key="4">
    <source>
        <dbReference type="ARBA" id="ARBA00023136"/>
    </source>
</evidence>
<sequence>MPPPAPPTAPPPGPPARGPLSLHRPFLRSPLAPLRLGQLLLGAACWGTVAAHKYEGAAHFALFAAVLAWLLALALAGLSLLGRWALVPLLGARWLLANAAHDLLLGAGLYAAAAGVMGHKAERNSYCNLRGYSQPCLYRAYLAAAVCVAGLWGWDRREQAPMAVMGGDGRVLGQGPLWHPS</sequence>
<evidence type="ECO:0000256" key="2">
    <source>
        <dbReference type="ARBA" id="ARBA00022692"/>
    </source>
</evidence>
<evidence type="ECO:0000256" key="3">
    <source>
        <dbReference type="ARBA" id="ARBA00022989"/>
    </source>
</evidence>
<comment type="subcellular location">
    <subcellularLocation>
        <location evidence="1">Membrane</location>
        <topology evidence="1">Multi-pass membrane protein</topology>
    </subcellularLocation>
</comment>
<accession>A0A674HW12</accession>
<organism evidence="7 8">
    <name type="scientific">Terrapene triunguis</name>
    <name type="common">Three-toed box turtle</name>
    <dbReference type="NCBI Taxonomy" id="2587831"/>
    <lineage>
        <taxon>Eukaryota</taxon>
        <taxon>Metazoa</taxon>
        <taxon>Chordata</taxon>
        <taxon>Craniata</taxon>
        <taxon>Vertebrata</taxon>
        <taxon>Euteleostomi</taxon>
        <taxon>Archelosauria</taxon>
        <taxon>Testudinata</taxon>
        <taxon>Testudines</taxon>
        <taxon>Cryptodira</taxon>
        <taxon>Durocryptodira</taxon>
        <taxon>Testudinoidea</taxon>
        <taxon>Emydidae</taxon>
        <taxon>Terrapene</taxon>
    </lineage>
</organism>
<evidence type="ECO:0000256" key="5">
    <source>
        <dbReference type="SAM" id="Phobius"/>
    </source>
</evidence>
<feature type="transmembrane region" description="Helical" evidence="5">
    <location>
        <begin position="136"/>
        <end position="154"/>
    </location>
</feature>
<evidence type="ECO:0000256" key="1">
    <source>
        <dbReference type="ARBA" id="ARBA00004141"/>
    </source>
</evidence>
<name>A0A674HW12_9SAUR</name>
<keyword evidence="4 5" id="KW-0472">Membrane</keyword>
<protein>
    <submittedName>
        <fullName evidence="7">MARVEL domain containing 1</fullName>
    </submittedName>
</protein>
<evidence type="ECO:0000259" key="6">
    <source>
        <dbReference type="Pfam" id="PF01284"/>
    </source>
</evidence>
<dbReference type="AlphaFoldDB" id="A0A674HW12"/>
<evidence type="ECO:0000313" key="8">
    <source>
        <dbReference type="Proteomes" id="UP000472274"/>
    </source>
</evidence>
<gene>
    <name evidence="7" type="primary">MARVELD1</name>
</gene>
<reference evidence="7" key="2">
    <citation type="submission" date="2025-09" db="UniProtKB">
        <authorList>
            <consortium name="Ensembl"/>
        </authorList>
    </citation>
    <scope>IDENTIFICATION</scope>
</reference>
<feature type="transmembrane region" description="Helical" evidence="5">
    <location>
        <begin position="60"/>
        <end position="82"/>
    </location>
</feature>
<evidence type="ECO:0000313" key="7">
    <source>
        <dbReference type="Ensembl" id="ENSTMTP00000001231.1"/>
    </source>
</evidence>
<keyword evidence="3 5" id="KW-1133">Transmembrane helix</keyword>
<dbReference type="InterPro" id="IPR008253">
    <property type="entry name" value="Marvel"/>
</dbReference>
<dbReference type="Proteomes" id="UP000472274">
    <property type="component" value="Unplaced"/>
</dbReference>
<dbReference type="GeneTree" id="ENSGT00510000049375"/>
<dbReference type="GO" id="GO:0016020">
    <property type="term" value="C:membrane"/>
    <property type="evidence" value="ECO:0007669"/>
    <property type="project" value="UniProtKB-SubCell"/>
</dbReference>
<feature type="domain" description="MARVEL" evidence="6">
    <location>
        <begin position="26"/>
        <end position="150"/>
    </location>
</feature>
<dbReference type="Ensembl" id="ENSTMTT00000001269.1">
    <property type="protein sequence ID" value="ENSTMTP00000001231.1"/>
    <property type="gene ID" value="ENSTMTG00000001012.1"/>
</dbReference>
<feature type="transmembrane region" description="Helical" evidence="5">
    <location>
        <begin position="94"/>
        <end position="116"/>
    </location>
</feature>
<keyword evidence="8" id="KW-1185">Reference proteome</keyword>
<keyword evidence="2 5" id="KW-0812">Transmembrane</keyword>